<proteinExistence type="predicted"/>
<evidence type="ECO:0008006" key="5">
    <source>
        <dbReference type="Google" id="ProtNLM"/>
    </source>
</evidence>
<gene>
    <name evidence="3" type="ORF">Mettu_0957</name>
</gene>
<evidence type="ECO:0000313" key="4">
    <source>
        <dbReference type="Proteomes" id="UP000004664"/>
    </source>
</evidence>
<keyword evidence="4" id="KW-1185">Reference proteome</keyword>
<name>G3IRE5_METTV</name>
<feature type="coiled-coil region" evidence="1">
    <location>
        <begin position="42"/>
        <end position="69"/>
    </location>
</feature>
<dbReference type="AlphaFoldDB" id="G3IRE5"/>
<accession>G3IRE5</accession>
<evidence type="ECO:0000256" key="2">
    <source>
        <dbReference type="SAM" id="MobiDB-lite"/>
    </source>
</evidence>
<protein>
    <recommendedName>
        <fullName evidence="5">Bacteriophage Rz lysis protein</fullName>
    </recommendedName>
</protein>
<reference evidence="3 4" key="1">
    <citation type="submission" date="2011-06" db="EMBL/GenBank/DDBJ databases">
        <title>Genomic sequence of Methylobacter tundripaludum SV96.</title>
        <authorList>
            <consortium name="US DOE Joint Genome Institute"/>
            <person name="Lucas S."/>
            <person name="Han J."/>
            <person name="Lapidus A."/>
            <person name="Cheng J.-F."/>
            <person name="Goodwin L."/>
            <person name="Pitluck S."/>
            <person name="Held B."/>
            <person name="Detter J.C."/>
            <person name="Han C."/>
            <person name="Tapia R."/>
            <person name="Land M."/>
            <person name="Hauser L."/>
            <person name="Kyrpides N."/>
            <person name="Ivanova N."/>
            <person name="Ovchinnikova G."/>
            <person name="Pagani I."/>
            <person name="Klotz M.G."/>
            <person name="Dispirito A.A."/>
            <person name="Murrell J.C."/>
            <person name="Dunfield P."/>
            <person name="Kalyuzhnaya M.G."/>
            <person name="Svenning M."/>
            <person name="Trotsenko Y.A."/>
            <person name="Stein L.Y."/>
            <person name="Woyke T."/>
        </authorList>
    </citation>
    <scope>NUCLEOTIDE SEQUENCE [LARGE SCALE GENOMIC DNA]</scope>
    <source>
        <strain evidence="4">ATCC BAA-1195 / DSM 17260 / SV96</strain>
    </source>
</reference>
<evidence type="ECO:0000256" key="1">
    <source>
        <dbReference type="SAM" id="Coils"/>
    </source>
</evidence>
<sequence length="164" mass="17323">MPPILVFIVAAFISGLGIGGFSVHKIDSAKIDRIELALQVQKSEAQALLSSAQSRIAESEKNAIFANQQLDKSHETAINSINTLHDSFAAVRLRDPGRRQGSDCPVPASAGAGKSKGEADSAELSTELTGFLVDQAYRADTIAAYAAACYQFVEANCGISVPQQ</sequence>
<organism evidence="3 4">
    <name type="scientific">Methylobacter tundripaludum (strain ATCC BAA-1195 / DSM 17260 / SV96)</name>
    <dbReference type="NCBI Taxonomy" id="697282"/>
    <lineage>
        <taxon>Bacteria</taxon>
        <taxon>Pseudomonadati</taxon>
        <taxon>Pseudomonadota</taxon>
        <taxon>Gammaproteobacteria</taxon>
        <taxon>Methylococcales</taxon>
        <taxon>Methylococcaceae</taxon>
        <taxon>Methylobacter</taxon>
    </lineage>
</organism>
<dbReference type="RefSeq" id="WP_006890131.1">
    <property type="nucleotide sequence ID" value="NZ_JH109152.1"/>
</dbReference>
<dbReference type="STRING" id="697282.Mettu_0957"/>
<dbReference type="EMBL" id="JH109152">
    <property type="protein sequence ID" value="EGW22156.1"/>
    <property type="molecule type" value="Genomic_DNA"/>
</dbReference>
<evidence type="ECO:0000313" key="3">
    <source>
        <dbReference type="EMBL" id="EGW22156.1"/>
    </source>
</evidence>
<dbReference type="Proteomes" id="UP000004664">
    <property type="component" value="Unassembled WGS sequence"/>
</dbReference>
<dbReference type="HOGENOM" id="CLU_1617120_0_0_6"/>
<keyword evidence="1" id="KW-0175">Coiled coil</keyword>
<feature type="region of interest" description="Disordered" evidence="2">
    <location>
        <begin position="97"/>
        <end position="121"/>
    </location>
</feature>